<dbReference type="Gene3D" id="2.20.25.20">
    <property type="match status" value="1"/>
</dbReference>
<evidence type="ECO:0000256" key="10">
    <source>
        <dbReference type="ARBA" id="ARBA00044508"/>
    </source>
</evidence>
<keyword evidence="4" id="KW-0808">Transferase</keyword>
<keyword evidence="7 11" id="KW-0863">Zinc-finger</keyword>
<evidence type="ECO:0000256" key="1">
    <source>
        <dbReference type="ARBA" id="ARBA00001798"/>
    </source>
</evidence>
<dbReference type="InterPro" id="IPR006575">
    <property type="entry name" value="RWD_dom"/>
</dbReference>
<gene>
    <name evidence="15" type="ORF">CBOVIS_LOCUS7119</name>
</gene>
<dbReference type="SUPFAM" id="SSF57850">
    <property type="entry name" value="RING/U-box"/>
    <property type="match status" value="3"/>
</dbReference>
<accession>A0A8S1EYM5</accession>
<dbReference type="CDD" id="cd20354">
    <property type="entry name" value="Rcat_RBR_RNF14"/>
    <property type="match status" value="1"/>
</dbReference>
<dbReference type="GO" id="GO:0008270">
    <property type="term" value="F:zinc ion binding"/>
    <property type="evidence" value="ECO:0007669"/>
    <property type="project" value="UniProtKB-KW"/>
</dbReference>
<evidence type="ECO:0000256" key="5">
    <source>
        <dbReference type="ARBA" id="ARBA00022723"/>
    </source>
</evidence>
<dbReference type="Gene3D" id="1.20.120.1750">
    <property type="match status" value="1"/>
</dbReference>
<dbReference type="FunFam" id="3.30.40.10:FF:000137">
    <property type="entry name" value="RanBP-type and C3HC4-type zinc finger-containing protein 1"/>
    <property type="match status" value="1"/>
</dbReference>
<dbReference type="InterPro" id="IPR047548">
    <property type="entry name" value="Rcat_RBR_RNF14"/>
</dbReference>
<evidence type="ECO:0000256" key="9">
    <source>
        <dbReference type="ARBA" id="ARBA00022833"/>
    </source>
</evidence>
<evidence type="ECO:0000256" key="7">
    <source>
        <dbReference type="ARBA" id="ARBA00022771"/>
    </source>
</evidence>
<dbReference type="GO" id="GO:0061630">
    <property type="term" value="F:ubiquitin protein ligase activity"/>
    <property type="evidence" value="ECO:0007669"/>
    <property type="project" value="UniProtKB-EC"/>
</dbReference>
<comment type="caution">
    <text evidence="15">The sequence shown here is derived from an EMBL/GenBank/DDBJ whole genome shotgun (WGS) entry which is preliminary data.</text>
</comment>
<evidence type="ECO:0000259" key="12">
    <source>
        <dbReference type="PROSITE" id="PS50089"/>
    </source>
</evidence>
<keyword evidence="9" id="KW-0862">Zinc</keyword>
<dbReference type="InterPro" id="IPR016135">
    <property type="entry name" value="UBQ-conjugating_enzyme/RWD"/>
</dbReference>
<dbReference type="Pfam" id="PF22191">
    <property type="entry name" value="IBR_1"/>
    <property type="match status" value="1"/>
</dbReference>
<keyword evidence="6" id="KW-0677">Repeat</keyword>
<evidence type="ECO:0000256" key="8">
    <source>
        <dbReference type="ARBA" id="ARBA00022786"/>
    </source>
</evidence>
<dbReference type="InterPro" id="IPR001841">
    <property type="entry name" value="Znf_RING"/>
</dbReference>
<evidence type="ECO:0000313" key="16">
    <source>
        <dbReference type="Proteomes" id="UP000494206"/>
    </source>
</evidence>
<dbReference type="PROSITE" id="PS51873">
    <property type="entry name" value="TRIAD"/>
    <property type="match status" value="1"/>
</dbReference>
<dbReference type="SMART" id="SM00647">
    <property type="entry name" value="IBR"/>
    <property type="match status" value="2"/>
</dbReference>
<dbReference type="EC" id="2.3.2.31" evidence="3"/>
<keyword evidence="8" id="KW-0833">Ubl conjugation pathway</keyword>
<keyword evidence="16" id="KW-1185">Reference proteome</keyword>
<evidence type="ECO:0000256" key="2">
    <source>
        <dbReference type="ARBA" id="ARBA00004906"/>
    </source>
</evidence>
<dbReference type="Pfam" id="PF05773">
    <property type="entry name" value="RWD"/>
    <property type="match status" value="1"/>
</dbReference>
<evidence type="ECO:0000256" key="6">
    <source>
        <dbReference type="ARBA" id="ARBA00022737"/>
    </source>
</evidence>
<feature type="domain" description="RING-type" evidence="12">
    <location>
        <begin position="183"/>
        <end position="232"/>
    </location>
</feature>
<protein>
    <recommendedName>
        <fullName evidence="3">RBR-type E3 ubiquitin transferase</fullName>
        <ecNumber evidence="3">2.3.2.31</ecNumber>
    </recommendedName>
</protein>
<dbReference type="SUPFAM" id="SSF54495">
    <property type="entry name" value="UBC-like"/>
    <property type="match status" value="1"/>
</dbReference>
<dbReference type="OrthoDB" id="69641at2759"/>
<proteinExistence type="inferred from homology"/>
<dbReference type="EMBL" id="CADEPM010000004">
    <property type="protein sequence ID" value="CAB3404853.1"/>
    <property type="molecule type" value="Genomic_DNA"/>
</dbReference>
<dbReference type="Proteomes" id="UP000494206">
    <property type="component" value="Unassembled WGS sequence"/>
</dbReference>
<feature type="domain" description="RWD" evidence="13">
    <location>
        <begin position="9"/>
        <end position="138"/>
    </location>
</feature>
<name>A0A8S1EYM5_9PELO</name>
<organism evidence="15 16">
    <name type="scientific">Caenorhabditis bovis</name>
    <dbReference type="NCBI Taxonomy" id="2654633"/>
    <lineage>
        <taxon>Eukaryota</taxon>
        <taxon>Metazoa</taxon>
        <taxon>Ecdysozoa</taxon>
        <taxon>Nematoda</taxon>
        <taxon>Chromadorea</taxon>
        <taxon>Rhabditida</taxon>
        <taxon>Rhabditina</taxon>
        <taxon>Rhabditomorpha</taxon>
        <taxon>Rhabditoidea</taxon>
        <taxon>Rhabditidae</taxon>
        <taxon>Peloderinae</taxon>
        <taxon>Caenorhabditis</taxon>
    </lineage>
</organism>
<comment type="similarity">
    <text evidence="10">Belongs to the RBR family. RNF14 subfamily.</text>
</comment>
<evidence type="ECO:0000256" key="4">
    <source>
        <dbReference type="ARBA" id="ARBA00022679"/>
    </source>
</evidence>
<dbReference type="InterPro" id="IPR002867">
    <property type="entry name" value="IBR_dom"/>
</dbReference>
<dbReference type="InterPro" id="IPR013083">
    <property type="entry name" value="Znf_RING/FYVE/PHD"/>
</dbReference>
<keyword evidence="5" id="KW-0479">Metal-binding</keyword>
<dbReference type="CDD" id="cd20341">
    <property type="entry name" value="BRcat_RBR_RNF14"/>
    <property type="match status" value="1"/>
</dbReference>
<feature type="domain" description="RING-type" evidence="14">
    <location>
        <begin position="179"/>
        <end position="420"/>
    </location>
</feature>
<comment type="pathway">
    <text evidence="2">Protein modification; protein ubiquitination.</text>
</comment>
<evidence type="ECO:0000259" key="14">
    <source>
        <dbReference type="PROSITE" id="PS51873"/>
    </source>
</evidence>
<dbReference type="GO" id="GO:0016567">
    <property type="term" value="P:protein ubiquitination"/>
    <property type="evidence" value="ECO:0007669"/>
    <property type="project" value="InterPro"/>
</dbReference>
<evidence type="ECO:0000313" key="15">
    <source>
        <dbReference type="EMBL" id="CAB3404853.1"/>
    </source>
</evidence>
<dbReference type="InterPro" id="IPR044066">
    <property type="entry name" value="TRIAD_supradom"/>
</dbReference>
<dbReference type="Gene3D" id="3.30.40.10">
    <property type="entry name" value="Zinc/RING finger domain, C3HC4 (zinc finger)"/>
    <property type="match status" value="1"/>
</dbReference>
<reference evidence="15 16" key="1">
    <citation type="submission" date="2020-04" db="EMBL/GenBank/DDBJ databases">
        <authorList>
            <person name="Laetsch R D."/>
            <person name="Stevens L."/>
            <person name="Kumar S."/>
            <person name="Blaxter L. M."/>
        </authorList>
    </citation>
    <scope>NUCLEOTIDE SEQUENCE [LARGE SCALE GENOMIC DNA]</scope>
</reference>
<dbReference type="PROSITE" id="PS00518">
    <property type="entry name" value="ZF_RING_1"/>
    <property type="match status" value="1"/>
</dbReference>
<evidence type="ECO:0000256" key="11">
    <source>
        <dbReference type="PROSITE-ProRule" id="PRU00175"/>
    </source>
</evidence>
<evidence type="ECO:0000259" key="13">
    <source>
        <dbReference type="PROSITE" id="PS50908"/>
    </source>
</evidence>
<dbReference type="PROSITE" id="PS50908">
    <property type="entry name" value="RWD"/>
    <property type="match status" value="1"/>
</dbReference>
<dbReference type="PANTHER" id="PTHR11685">
    <property type="entry name" value="RBR FAMILY RING FINGER AND IBR DOMAIN-CONTAINING"/>
    <property type="match status" value="1"/>
</dbReference>
<comment type="catalytic activity">
    <reaction evidence="1">
        <text>[E2 ubiquitin-conjugating enzyme]-S-ubiquitinyl-L-cysteine + [acceptor protein]-L-lysine = [E2 ubiquitin-conjugating enzyme]-L-cysteine + [acceptor protein]-N(6)-ubiquitinyl-L-lysine.</text>
        <dbReference type="EC" id="2.3.2.31"/>
    </reaction>
</comment>
<dbReference type="Gene3D" id="3.10.110.10">
    <property type="entry name" value="Ubiquitin Conjugating Enzyme"/>
    <property type="match status" value="1"/>
</dbReference>
<dbReference type="InterPro" id="IPR017907">
    <property type="entry name" value="Znf_RING_CS"/>
</dbReference>
<dbReference type="CDD" id="cd23820">
    <property type="entry name" value="RWD_RNF14"/>
    <property type="match status" value="1"/>
</dbReference>
<evidence type="ECO:0000256" key="3">
    <source>
        <dbReference type="ARBA" id="ARBA00012251"/>
    </source>
</evidence>
<sequence>MDDRELQTEELIALESTLREGKLTRLSDWNDTEVDISGVVQIDFFGTENKGVRIEGTCDDGTKFSDVLKIIPPVQLYFVFPPRYPMTRMPKLNAKCIWMDEELQRDMEIDLCQLCLDNMTMPVLYSCCQVIEQRVNNIEVIDLNKAVILKTDKTKTVEWLRNEIKNESLKAKKEVFDYTMFECEVCFNEYCGTHCYRFRPCKHVFCKQCVGDYFRVTVSGIVSRTLRCLADNCDVEAPQYMIREVLEPELFDKYENAILEKAIREMDDVVECPKPNCQKVAYVNDREMNLASCSYCNFHFCNVCKQTFHGIEPCKLKAGDQEKIIQEWNESNEEQKELMAKRFGGMKNLKEIIERLQNQQWMEANSKPCPKCKVKIEKNAGCHKMHCTKCDSMFCWLCSAILNKENPYKHFKEGACEGRLFEGVVPVEDFDPFGNVELADGDYEEGEEEEVAIFRDRHPYIRAIFNAREIRHLHRVFRDEARPNIRDNFMRILPLFALPDERAAQNAAPNNGAPANVDEMGPQNLQRVNEFIDAMRVPNPNP</sequence>
<dbReference type="AlphaFoldDB" id="A0A8S1EYM5"/>
<dbReference type="PROSITE" id="PS50089">
    <property type="entry name" value="ZF_RING_2"/>
    <property type="match status" value="1"/>
</dbReference>
<dbReference type="Pfam" id="PF01485">
    <property type="entry name" value="IBR"/>
    <property type="match status" value="1"/>
</dbReference>
<dbReference type="InterPro" id="IPR031127">
    <property type="entry name" value="E3_UB_ligase_RBR"/>
</dbReference>